<dbReference type="Pfam" id="PF01471">
    <property type="entry name" value="PG_binding_1"/>
    <property type="match status" value="1"/>
</dbReference>
<evidence type="ECO:0000256" key="2">
    <source>
        <dbReference type="ARBA" id="ARBA00022670"/>
    </source>
</evidence>
<evidence type="ECO:0000256" key="4">
    <source>
        <dbReference type="ARBA" id="ARBA00022825"/>
    </source>
</evidence>
<feature type="transmembrane region" description="Helical" evidence="6">
    <location>
        <begin position="42"/>
        <end position="68"/>
    </location>
</feature>
<dbReference type="NCBIfam" id="TIGR00225">
    <property type="entry name" value="prc"/>
    <property type="match status" value="1"/>
</dbReference>
<dbReference type="Gene3D" id="3.90.226.10">
    <property type="entry name" value="2-enoyl-CoA Hydratase, Chain A, domain 1"/>
    <property type="match status" value="1"/>
</dbReference>
<dbReference type="InterPro" id="IPR036365">
    <property type="entry name" value="PGBD-like_sf"/>
</dbReference>
<evidence type="ECO:0000256" key="5">
    <source>
        <dbReference type="RuleBase" id="RU004404"/>
    </source>
</evidence>
<dbReference type="InterPro" id="IPR004447">
    <property type="entry name" value="Peptidase_S41A"/>
</dbReference>
<comment type="similarity">
    <text evidence="1 5">Belongs to the peptidase S41A family.</text>
</comment>
<comment type="caution">
    <text evidence="8">The sequence shown here is derived from an EMBL/GenBank/DDBJ whole genome shotgun (WGS) entry which is preliminary data.</text>
</comment>
<dbReference type="GO" id="GO:0030288">
    <property type="term" value="C:outer membrane-bounded periplasmic space"/>
    <property type="evidence" value="ECO:0007669"/>
    <property type="project" value="TreeGrafter"/>
</dbReference>
<organism evidence="8 9">
    <name type="scientific">Solobacterium moorei</name>
    <dbReference type="NCBI Taxonomy" id="102148"/>
    <lineage>
        <taxon>Bacteria</taxon>
        <taxon>Bacillati</taxon>
        <taxon>Bacillota</taxon>
        <taxon>Erysipelotrichia</taxon>
        <taxon>Erysipelotrichales</taxon>
        <taxon>Erysipelotrichaceae</taxon>
        <taxon>Solobacterium</taxon>
    </lineage>
</organism>
<evidence type="ECO:0000256" key="3">
    <source>
        <dbReference type="ARBA" id="ARBA00022801"/>
    </source>
</evidence>
<dbReference type="InterPro" id="IPR005151">
    <property type="entry name" value="Tail-specific_protease"/>
</dbReference>
<dbReference type="PANTHER" id="PTHR32060">
    <property type="entry name" value="TAIL-SPECIFIC PROTEASE"/>
    <property type="match status" value="1"/>
</dbReference>
<dbReference type="InterPro" id="IPR041489">
    <property type="entry name" value="PDZ_6"/>
</dbReference>
<gene>
    <name evidence="8" type="ORF">DWX20_07345</name>
</gene>
<dbReference type="InterPro" id="IPR036034">
    <property type="entry name" value="PDZ_sf"/>
</dbReference>
<keyword evidence="4 5" id="KW-0720">Serine protease</keyword>
<dbReference type="RefSeq" id="WP_118765028.1">
    <property type="nucleotide sequence ID" value="NZ_CABJCF010000003.1"/>
</dbReference>
<dbReference type="InterPro" id="IPR002477">
    <property type="entry name" value="Peptidoglycan-bd-like"/>
</dbReference>
<dbReference type="InterPro" id="IPR001478">
    <property type="entry name" value="PDZ"/>
</dbReference>
<dbReference type="Gene3D" id="3.30.750.44">
    <property type="match status" value="1"/>
</dbReference>
<keyword evidence="3 5" id="KW-0378">Hydrolase</keyword>
<dbReference type="CDD" id="cd06782">
    <property type="entry name" value="cpPDZ_CPP-like"/>
    <property type="match status" value="1"/>
</dbReference>
<dbReference type="SUPFAM" id="SSF50156">
    <property type="entry name" value="PDZ domain-like"/>
    <property type="match status" value="1"/>
</dbReference>
<evidence type="ECO:0000313" key="8">
    <source>
        <dbReference type="EMBL" id="RGT54975.1"/>
    </source>
</evidence>
<dbReference type="Gene3D" id="1.10.101.10">
    <property type="entry name" value="PGBD-like superfamily/PGBD"/>
    <property type="match status" value="1"/>
</dbReference>
<keyword evidence="6" id="KW-0812">Transmembrane</keyword>
<evidence type="ECO:0000259" key="7">
    <source>
        <dbReference type="PROSITE" id="PS50106"/>
    </source>
</evidence>
<name>A0A412PCM5_9FIRM</name>
<dbReference type="Pfam" id="PF17820">
    <property type="entry name" value="PDZ_6"/>
    <property type="match status" value="1"/>
</dbReference>
<feature type="domain" description="PDZ" evidence="7">
    <location>
        <begin position="139"/>
        <end position="203"/>
    </location>
</feature>
<evidence type="ECO:0000256" key="1">
    <source>
        <dbReference type="ARBA" id="ARBA00009179"/>
    </source>
</evidence>
<dbReference type="GO" id="GO:0007165">
    <property type="term" value="P:signal transduction"/>
    <property type="evidence" value="ECO:0007669"/>
    <property type="project" value="TreeGrafter"/>
</dbReference>
<dbReference type="PROSITE" id="PS50106">
    <property type="entry name" value="PDZ"/>
    <property type="match status" value="1"/>
</dbReference>
<evidence type="ECO:0000256" key="6">
    <source>
        <dbReference type="SAM" id="Phobius"/>
    </source>
</evidence>
<dbReference type="PANTHER" id="PTHR32060:SF30">
    <property type="entry name" value="CARBOXY-TERMINAL PROCESSING PROTEASE CTPA"/>
    <property type="match status" value="1"/>
</dbReference>
<dbReference type="CDD" id="cd07560">
    <property type="entry name" value="Peptidase_S41_CPP"/>
    <property type="match status" value="1"/>
</dbReference>
<dbReference type="SMART" id="SM00245">
    <property type="entry name" value="TSPc"/>
    <property type="match status" value="1"/>
</dbReference>
<dbReference type="Pfam" id="PF03572">
    <property type="entry name" value="Peptidase_S41"/>
    <property type="match status" value="1"/>
</dbReference>
<dbReference type="InterPro" id="IPR029045">
    <property type="entry name" value="ClpP/crotonase-like_dom_sf"/>
</dbReference>
<evidence type="ECO:0000313" key="9">
    <source>
        <dbReference type="Proteomes" id="UP000284731"/>
    </source>
</evidence>
<keyword evidence="6" id="KW-0472">Membrane</keyword>
<dbReference type="AlphaFoldDB" id="A0A412PCM5"/>
<dbReference type="GO" id="GO:0004175">
    <property type="term" value="F:endopeptidase activity"/>
    <property type="evidence" value="ECO:0007669"/>
    <property type="project" value="TreeGrafter"/>
</dbReference>
<dbReference type="GO" id="GO:0006508">
    <property type="term" value="P:proteolysis"/>
    <property type="evidence" value="ECO:0007669"/>
    <property type="project" value="UniProtKB-KW"/>
</dbReference>
<dbReference type="GO" id="GO:0008236">
    <property type="term" value="F:serine-type peptidase activity"/>
    <property type="evidence" value="ECO:0007669"/>
    <property type="project" value="UniProtKB-KW"/>
</dbReference>
<accession>A0A412PCM5</accession>
<protein>
    <submittedName>
        <fullName evidence="8">PDZ domain-containing protein</fullName>
    </submittedName>
</protein>
<dbReference type="SUPFAM" id="SSF47090">
    <property type="entry name" value="PGBD-like"/>
    <property type="match status" value="1"/>
</dbReference>
<dbReference type="InterPro" id="IPR036366">
    <property type="entry name" value="PGBDSf"/>
</dbReference>
<dbReference type="SUPFAM" id="SSF52096">
    <property type="entry name" value="ClpP/crotonase"/>
    <property type="match status" value="1"/>
</dbReference>
<sequence length="513" mass="57236">MDENKEELQNDEKVYSIPFRRHLWPEEVALKQEQRKVKRLRILMVAFVVVALVGGWLLGSVLPLSLLAPARKNVMNNLPLNSDEKISGVLQVMENDWFFADQVENIDTKLTDQALKGITTNEVDKHTEYMTADEMKQFTDSINRNYVGIGVQFLQANGINIIDRVFRNSPADKAGVKAGDIMNKVNGELLTGKTTEEIKNLVQGDSGTDVTIEFIRQEQPLEITITRAAVSATAFGEILSDNTGYLQIYQFGENTTNEVKTYLDDFKNANVSNIVIDLRDNGGGYLTALQGIASYFLPKDTLAMKQVYADGTTEKIYTTDGMYDNIKKISILVNKNTASASEVLTMALKEQHKDVTVLGVTTYGKGTVQVSRVFKDGSALKYTTSKWTSPNDVWVNGVGITPDVEVKLHEVMYTSLPKMNDTDRYAYDSVGEPVKFAQLCLDYLGYSVGRTDGYFSSQTEDALRQFETDKGIKADGVLDKETFSTLYSAVVLDWNTTKTHDVQLQKAQEVLNG</sequence>
<dbReference type="Gene3D" id="2.30.42.10">
    <property type="match status" value="1"/>
</dbReference>
<reference evidence="8 9" key="1">
    <citation type="submission" date="2018-08" db="EMBL/GenBank/DDBJ databases">
        <title>A genome reference for cultivated species of the human gut microbiota.</title>
        <authorList>
            <person name="Zou Y."/>
            <person name="Xue W."/>
            <person name="Luo G."/>
        </authorList>
    </citation>
    <scope>NUCLEOTIDE SEQUENCE [LARGE SCALE GENOMIC DNA]</scope>
    <source>
        <strain evidence="8 9">AF18-46</strain>
    </source>
</reference>
<dbReference type="SMART" id="SM00228">
    <property type="entry name" value="PDZ"/>
    <property type="match status" value="1"/>
</dbReference>
<proteinExistence type="inferred from homology"/>
<dbReference type="EMBL" id="QRWX01000003">
    <property type="protein sequence ID" value="RGT54975.1"/>
    <property type="molecule type" value="Genomic_DNA"/>
</dbReference>
<dbReference type="Proteomes" id="UP000284731">
    <property type="component" value="Unassembled WGS sequence"/>
</dbReference>
<keyword evidence="2 5" id="KW-0645">Protease</keyword>
<keyword evidence="6" id="KW-1133">Transmembrane helix</keyword>